<evidence type="ECO:0000313" key="2">
    <source>
        <dbReference type="EMBL" id="ELY75364.1"/>
    </source>
</evidence>
<feature type="non-terminal residue" evidence="2">
    <location>
        <position position="54"/>
    </location>
</feature>
<dbReference type="GO" id="GO:0003677">
    <property type="term" value="F:DNA binding"/>
    <property type="evidence" value="ECO:0007669"/>
    <property type="project" value="InterPro"/>
</dbReference>
<reference evidence="2 3" key="1">
    <citation type="journal article" date="2014" name="PLoS Genet.">
        <title>Phylogenetically driven sequencing of extremely halophilic archaea reveals strategies for static and dynamic osmo-response.</title>
        <authorList>
            <person name="Becker E.A."/>
            <person name="Seitzer P.M."/>
            <person name="Tritt A."/>
            <person name="Larsen D."/>
            <person name="Krusor M."/>
            <person name="Yao A.I."/>
            <person name="Wu D."/>
            <person name="Madern D."/>
            <person name="Eisen J.A."/>
            <person name="Darling A.E."/>
            <person name="Facciotti M.T."/>
        </authorList>
    </citation>
    <scope>NUCLEOTIDE SEQUENCE [LARGE SCALE GENOMIC DNA]</scope>
    <source>
        <strain evidence="2 3">DSM 3751</strain>
    </source>
</reference>
<evidence type="ECO:0000313" key="3">
    <source>
        <dbReference type="Proteomes" id="UP000011618"/>
    </source>
</evidence>
<dbReference type="SUPFAM" id="SSF89447">
    <property type="entry name" value="AbrB/MazE/MraZ-like"/>
    <property type="match status" value="1"/>
</dbReference>
<dbReference type="InterPro" id="IPR007159">
    <property type="entry name" value="SpoVT-AbrB_dom"/>
</dbReference>
<accession>L9YML1</accession>
<name>L9YML1_9EURY</name>
<dbReference type="EMBL" id="AOII01000079">
    <property type="protein sequence ID" value="ELY75364.1"/>
    <property type="molecule type" value="Genomic_DNA"/>
</dbReference>
<evidence type="ECO:0000259" key="1">
    <source>
        <dbReference type="SMART" id="SM00966"/>
    </source>
</evidence>
<sequence length="54" mass="5979">METRKVQVTGGSTYTVSLPKTWATDNDVSAGTTVEFYPEDDALLLTPKNETDRQ</sequence>
<dbReference type="RefSeq" id="WP_006186195.1">
    <property type="nucleotide sequence ID" value="NZ_AOII01000079.1"/>
</dbReference>
<proteinExistence type="predicted"/>
<feature type="domain" description="SpoVT-AbrB" evidence="1">
    <location>
        <begin position="8"/>
        <end position="53"/>
    </location>
</feature>
<dbReference type="Pfam" id="PF04014">
    <property type="entry name" value="MazE_antitoxin"/>
    <property type="match status" value="1"/>
</dbReference>
<comment type="caution">
    <text evidence="2">The sequence shown here is derived from an EMBL/GenBank/DDBJ whole genome shotgun (WGS) entry which is preliminary data.</text>
</comment>
<dbReference type="OrthoDB" id="40991at2157"/>
<dbReference type="eggNOG" id="arCOG00318">
    <property type="taxonomic scope" value="Archaea"/>
</dbReference>
<dbReference type="AlphaFoldDB" id="L9YML1"/>
<protein>
    <submittedName>
        <fullName evidence="2">Phosphate uptake regulator PhoU</fullName>
    </submittedName>
</protein>
<dbReference type="InterPro" id="IPR037914">
    <property type="entry name" value="SpoVT-AbrB_sf"/>
</dbReference>
<dbReference type="SMART" id="SM00966">
    <property type="entry name" value="SpoVT_AbrB"/>
    <property type="match status" value="1"/>
</dbReference>
<organism evidence="2 3">
    <name type="scientific">Natrinema pallidum DSM 3751</name>
    <dbReference type="NCBI Taxonomy" id="1227495"/>
    <lineage>
        <taxon>Archaea</taxon>
        <taxon>Methanobacteriati</taxon>
        <taxon>Methanobacteriota</taxon>
        <taxon>Stenosarchaea group</taxon>
        <taxon>Halobacteria</taxon>
        <taxon>Halobacteriales</taxon>
        <taxon>Natrialbaceae</taxon>
        <taxon>Natrinema</taxon>
    </lineage>
</organism>
<gene>
    <name evidence="2" type="ORF">C487_13203</name>
</gene>
<dbReference type="Proteomes" id="UP000011618">
    <property type="component" value="Unassembled WGS sequence"/>
</dbReference>